<organism evidence="2 3">
    <name type="scientific">Massilia horti</name>
    <dbReference type="NCBI Taxonomy" id="2562153"/>
    <lineage>
        <taxon>Bacteria</taxon>
        <taxon>Pseudomonadati</taxon>
        <taxon>Pseudomonadota</taxon>
        <taxon>Betaproteobacteria</taxon>
        <taxon>Burkholderiales</taxon>
        <taxon>Oxalobacteraceae</taxon>
        <taxon>Telluria group</taxon>
        <taxon>Massilia</taxon>
    </lineage>
</organism>
<evidence type="ECO:0000313" key="2">
    <source>
        <dbReference type="EMBL" id="TFW29894.1"/>
    </source>
</evidence>
<accession>A0A4Y9SXF4</accession>
<evidence type="ECO:0000256" key="1">
    <source>
        <dbReference type="SAM" id="SignalP"/>
    </source>
</evidence>
<dbReference type="AlphaFoldDB" id="A0A4Y9SXF4"/>
<reference evidence="2 3" key="1">
    <citation type="submission" date="2019-03" db="EMBL/GenBank/DDBJ databases">
        <title>Draft genome of Massilia hortus sp. nov., a novel bacterial species of the Oxalobacteraceae family.</title>
        <authorList>
            <person name="Peta V."/>
            <person name="Raths R."/>
            <person name="Bucking H."/>
        </authorList>
    </citation>
    <scope>NUCLEOTIDE SEQUENCE [LARGE SCALE GENOMIC DNA]</scope>
    <source>
        <strain evidence="2 3">ONC3</strain>
    </source>
</reference>
<evidence type="ECO:0000313" key="3">
    <source>
        <dbReference type="Proteomes" id="UP000297258"/>
    </source>
</evidence>
<sequence length="403" mass="44476">MIYEVQLSPIVRGAVALVLASGCAATLAAPASDDGQGAAMVRILHRDLSRSFELDKKLRLDPELRAAAEKMSADHLARIQKLLPAWLEEERKLQTAKGEKLSPNELYYAVWARLLNELALWQIEPGDTDYEQATLAVLKTSPRVCELEGDGRFSDFSSRMMRLQAMPAAQRTAALATERQLLAHWGQARTTVAPWPDPLPQDAAMLLIKRAPADGQQARLPLPPMLASTLLGQQKDYASLAPVTRCAFQQWWLQESLRQGAKPADALNAFRYGTLITASARFVAAPIAQEREPKPGAATNTPPYPPLARRFLVTGKTYMRIRFNAEGKPEQASVEAREIKVEGIRGVRPVAFESIFDKLSVDYALEERRYDIPNGAQGVRIQLVWNLDESAKTAAAAPKGSDQ</sequence>
<proteinExistence type="predicted"/>
<comment type="caution">
    <text evidence="2">The sequence shown here is derived from an EMBL/GenBank/DDBJ whole genome shotgun (WGS) entry which is preliminary data.</text>
</comment>
<dbReference type="RefSeq" id="WP_135191021.1">
    <property type="nucleotide sequence ID" value="NZ_SPUM01000118.1"/>
</dbReference>
<evidence type="ECO:0008006" key="4">
    <source>
        <dbReference type="Google" id="ProtNLM"/>
    </source>
</evidence>
<keyword evidence="1" id="KW-0732">Signal</keyword>
<gene>
    <name evidence="2" type="ORF">E4O92_17930</name>
</gene>
<protein>
    <recommendedName>
        <fullName evidence="4">TonB C-terminal domain-containing protein</fullName>
    </recommendedName>
</protein>
<dbReference type="Proteomes" id="UP000297258">
    <property type="component" value="Unassembled WGS sequence"/>
</dbReference>
<feature type="chain" id="PRO_5021497300" description="TonB C-terminal domain-containing protein" evidence="1">
    <location>
        <begin position="29"/>
        <end position="403"/>
    </location>
</feature>
<dbReference type="EMBL" id="SPUM01000118">
    <property type="protein sequence ID" value="TFW29894.1"/>
    <property type="molecule type" value="Genomic_DNA"/>
</dbReference>
<keyword evidence="3" id="KW-1185">Reference proteome</keyword>
<dbReference type="OrthoDB" id="8874590at2"/>
<feature type="signal peptide" evidence="1">
    <location>
        <begin position="1"/>
        <end position="28"/>
    </location>
</feature>
<name>A0A4Y9SXF4_9BURK</name>